<keyword evidence="1" id="KW-0812">Transmembrane</keyword>
<feature type="transmembrane region" description="Helical" evidence="1">
    <location>
        <begin position="21"/>
        <end position="42"/>
    </location>
</feature>
<proteinExistence type="predicted"/>
<reference evidence="2" key="1">
    <citation type="submission" date="2020-01" db="EMBL/GenBank/DDBJ databases">
        <authorList>
            <person name="Meier V. D."/>
            <person name="Meier V D."/>
        </authorList>
    </citation>
    <scope>NUCLEOTIDE SEQUENCE</scope>
    <source>
        <strain evidence="2">HLG_WM_MAG_12</strain>
    </source>
</reference>
<name>A0A6S6SN17_9BACT</name>
<sequence>MNRLPFPKFLNRPRLVLMFEADQVMFILGSMIMIFLICIILSMEIFTISLVEIVSFFFLAFVWKNVIKENNKGYLYHFAYNLGIKKPNAVKGEDDIIPYGFESYFID</sequence>
<dbReference type="EMBL" id="CACVAW010000015">
    <property type="protein sequence ID" value="CAA6804704.1"/>
    <property type="molecule type" value="Genomic_DNA"/>
</dbReference>
<protein>
    <recommendedName>
        <fullName evidence="3">Type IV conjugative transfer system protein TraL</fullName>
    </recommendedName>
</protein>
<evidence type="ECO:0008006" key="3">
    <source>
        <dbReference type="Google" id="ProtNLM"/>
    </source>
</evidence>
<organism evidence="2">
    <name type="scientific">uncultured Campylobacterales bacterium</name>
    <dbReference type="NCBI Taxonomy" id="352960"/>
    <lineage>
        <taxon>Bacteria</taxon>
        <taxon>Pseudomonadati</taxon>
        <taxon>Campylobacterota</taxon>
        <taxon>Epsilonproteobacteria</taxon>
        <taxon>Campylobacterales</taxon>
        <taxon>environmental samples</taxon>
    </lineage>
</organism>
<evidence type="ECO:0000256" key="1">
    <source>
        <dbReference type="SAM" id="Phobius"/>
    </source>
</evidence>
<gene>
    <name evidence="2" type="ORF">HELGO_WM33849</name>
</gene>
<keyword evidence="1" id="KW-0472">Membrane</keyword>
<feature type="transmembrane region" description="Helical" evidence="1">
    <location>
        <begin position="48"/>
        <end position="67"/>
    </location>
</feature>
<accession>A0A6S6SN17</accession>
<keyword evidence="1" id="KW-1133">Transmembrane helix</keyword>
<dbReference type="AlphaFoldDB" id="A0A6S6SN17"/>
<evidence type="ECO:0000313" key="2">
    <source>
        <dbReference type="EMBL" id="CAA6804704.1"/>
    </source>
</evidence>